<reference evidence="6" key="1">
    <citation type="journal article" date="2017" name="Nat. Commun.">
        <title>The North American bullfrog draft genome provides insight into hormonal regulation of long noncoding RNA.</title>
        <authorList>
            <person name="Hammond S.A."/>
            <person name="Warren R.L."/>
            <person name="Vandervalk B.P."/>
            <person name="Kucuk E."/>
            <person name="Khan H."/>
            <person name="Gibb E.A."/>
            <person name="Pandoh P."/>
            <person name="Kirk H."/>
            <person name="Zhao Y."/>
            <person name="Jones M."/>
            <person name="Mungall A.J."/>
            <person name="Coope R."/>
            <person name="Pleasance S."/>
            <person name="Moore R.A."/>
            <person name="Holt R.A."/>
            <person name="Round J.M."/>
            <person name="Ohora S."/>
            <person name="Walle B.V."/>
            <person name="Veldhoen N."/>
            <person name="Helbing C.C."/>
            <person name="Birol I."/>
        </authorList>
    </citation>
    <scope>NUCLEOTIDE SEQUENCE [LARGE SCALE GENOMIC DNA]</scope>
</reference>
<organism evidence="5 6">
    <name type="scientific">Aquarana catesbeiana</name>
    <name type="common">American bullfrog</name>
    <name type="synonym">Rana catesbeiana</name>
    <dbReference type="NCBI Taxonomy" id="8400"/>
    <lineage>
        <taxon>Eukaryota</taxon>
        <taxon>Metazoa</taxon>
        <taxon>Chordata</taxon>
        <taxon>Craniata</taxon>
        <taxon>Vertebrata</taxon>
        <taxon>Euteleostomi</taxon>
        <taxon>Amphibia</taxon>
        <taxon>Batrachia</taxon>
        <taxon>Anura</taxon>
        <taxon>Neobatrachia</taxon>
        <taxon>Ranoidea</taxon>
        <taxon>Ranidae</taxon>
        <taxon>Aquarana</taxon>
    </lineage>
</organism>
<dbReference type="GO" id="GO:0009617">
    <property type="term" value="P:response to bacterium"/>
    <property type="evidence" value="ECO:0007669"/>
    <property type="project" value="TreeGrafter"/>
</dbReference>
<protein>
    <recommendedName>
        <fullName evidence="4">VWFA domain-containing protein</fullName>
    </recommendedName>
</protein>
<keyword evidence="1" id="KW-0768">Sushi</keyword>
<gene>
    <name evidence="5" type="ORF">AB205_0206410</name>
</gene>
<dbReference type="Gene3D" id="3.40.50.410">
    <property type="entry name" value="von Willebrand factor, type A domain"/>
    <property type="match status" value="1"/>
</dbReference>
<dbReference type="SUPFAM" id="SSF53300">
    <property type="entry name" value="vWA-like"/>
    <property type="match status" value="1"/>
</dbReference>
<dbReference type="PROSITE" id="PS50234">
    <property type="entry name" value="VWFA"/>
    <property type="match status" value="1"/>
</dbReference>
<evidence type="ECO:0000256" key="1">
    <source>
        <dbReference type="ARBA" id="ARBA00022659"/>
    </source>
</evidence>
<dbReference type="InterPro" id="IPR002035">
    <property type="entry name" value="VWF_A"/>
</dbReference>
<keyword evidence="6" id="KW-1185">Reference proteome</keyword>
<keyword evidence="3" id="KW-0325">Glycoprotein</keyword>
<feature type="domain" description="VWFA" evidence="4">
    <location>
        <begin position="83"/>
        <end position="156"/>
    </location>
</feature>
<dbReference type="Proteomes" id="UP000228934">
    <property type="component" value="Unassembled WGS sequence"/>
</dbReference>
<name>A0A2G9R8G0_AQUCT</name>
<keyword evidence="2" id="KW-0677">Repeat</keyword>
<evidence type="ECO:0000259" key="4">
    <source>
        <dbReference type="PROSITE" id="PS50234"/>
    </source>
</evidence>
<dbReference type="EMBL" id="KV952410">
    <property type="protein sequence ID" value="PIO24085.1"/>
    <property type="molecule type" value="Genomic_DNA"/>
</dbReference>
<dbReference type="PANTHER" id="PTHR46393:SF1">
    <property type="entry name" value="COMPLEMENT FACTOR B"/>
    <property type="match status" value="1"/>
</dbReference>
<evidence type="ECO:0000256" key="3">
    <source>
        <dbReference type="ARBA" id="ARBA00023180"/>
    </source>
</evidence>
<dbReference type="GO" id="GO:0006956">
    <property type="term" value="P:complement activation"/>
    <property type="evidence" value="ECO:0007669"/>
    <property type="project" value="TreeGrafter"/>
</dbReference>
<dbReference type="OrthoDB" id="6127264at2759"/>
<dbReference type="PANTHER" id="PTHR46393">
    <property type="entry name" value="SUSHI DOMAIN-CONTAINING PROTEIN"/>
    <property type="match status" value="1"/>
</dbReference>
<dbReference type="AlphaFoldDB" id="A0A2G9R8G0"/>
<dbReference type="Pfam" id="PF00092">
    <property type="entry name" value="VWA"/>
    <property type="match status" value="1"/>
</dbReference>
<dbReference type="GO" id="GO:0070062">
    <property type="term" value="C:extracellular exosome"/>
    <property type="evidence" value="ECO:0007669"/>
    <property type="project" value="TreeGrafter"/>
</dbReference>
<feature type="non-terminal residue" evidence="5">
    <location>
        <position position="156"/>
    </location>
</feature>
<evidence type="ECO:0000313" key="5">
    <source>
        <dbReference type="EMBL" id="PIO24085.1"/>
    </source>
</evidence>
<proteinExistence type="predicted"/>
<accession>A0A2G9R8G0</accession>
<evidence type="ECO:0000256" key="2">
    <source>
        <dbReference type="ARBA" id="ARBA00022737"/>
    </source>
</evidence>
<dbReference type="InterPro" id="IPR036465">
    <property type="entry name" value="vWFA_dom_sf"/>
</dbReference>
<evidence type="ECO:0000313" key="6">
    <source>
        <dbReference type="Proteomes" id="UP000228934"/>
    </source>
</evidence>
<sequence length="156" mass="18082">MRGTLSDGFVYTRSEFPTTDFVVGKFYILLSNFVCRKIRWKMSDGAHTWSEFPTTRTDRTFSIGKSDHRESRKLRIRKEDPLNIFIVIDTSKSVGIRDFRTAKDISESFIEKISSYDIVPRFAVISYASTVKTIASLNDNLNPEEVIENLKTFRYS</sequence>